<name>A0A3L9Y4P5_9RHOB</name>
<gene>
    <name evidence="1" type="ORF">D9R08_06810</name>
</gene>
<proteinExistence type="predicted"/>
<protein>
    <submittedName>
        <fullName evidence="1">Uncharacterized protein</fullName>
    </submittedName>
</protein>
<dbReference type="OrthoDB" id="7605048at2"/>
<keyword evidence="2" id="KW-1185">Reference proteome</keyword>
<evidence type="ECO:0000313" key="2">
    <source>
        <dbReference type="Proteomes" id="UP000281343"/>
    </source>
</evidence>
<evidence type="ECO:0000313" key="1">
    <source>
        <dbReference type="EMBL" id="RMA43312.1"/>
    </source>
</evidence>
<dbReference type="Proteomes" id="UP000281343">
    <property type="component" value="Unassembled WGS sequence"/>
</dbReference>
<organism evidence="1 2">
    <name type="scientific">Rhodophyticola porphyridii</name>
    <dbReference type="NCBI Taxonomy" id="1852017"/>
    <lineage>
        <taxon>Bacteria</taxon>
        <taxon>Pseudomonadati</taxon>
        <taxon>Pseudomonadota</taxon>
        <taxon>Alphaproteobacteria</taxon>
        <taxon>Rhodobacterales</taxon>
        <taxon>Roseobacteraceae</taxon>
        <taxon>Rhodophyticola</taxon>
    </lineage>
</organism>
<sequence length="75" mass="8229">MNVETLHAGFDGLRVNVAAQISRQVRNILVSAKEQALEVKSPVPVAVKDQNLTGNLIARAVASEVKPDEFWDFAR</sequence>
<accession>A0A3L9Y4P5</accession>
<dbReference type="RefSeq" id="WP_121897247.1">
    <property type="nucleotide sequence ID" value="NZ_RCNT01000002.1"/>
</dbReference>
<dbReference type="EMBL" id="RCNT01000002">
    <property type="protein sequence ID" value="RMA43312.1"/>
    <property type="molecule type" value="Genomic_DNA"/>
</dbReference>
<reference evidence="1 2" key="1">
    <citation type="submission" date="2018-10" db="EMBL/GenBank/DDBJ databases">
        <authorList>
            <person name="Jung H.S."/>
            <person name="Jeon C.O."/>
        </authorList>
    </citation>
    <scope>NUCLEOTIDE SEQUENCE [LARGE SCALE GENOMIC DNA]</scope>
    <source>
        <strain evidence="1 2">MA-7-27</strain>
    </source>
</reference>
<comment type="caution">
    <text evidence="1">The sequence shown here is derived from an EMBL/GenBank/DDBJ whole genome shotgun (WGS) entry which is preliminary data.</text>
</comment>
<dbReference type="AlphaFoldDB" id="A0A3L9Y4P5"/>